<evidence type="ECO:0000313" key="4">
    <source>
        <dbReference type="Proteomes" id="UP000887458"/>
    </source>
</evidence>
<proteinExistence type="predicted"/>
<evidence type="ECO:0008006" key="5">
    <source>
        <dbReference type="Google" id="ProtNLM"/>
    </source>
</evidence>
<sequence>MINMWILSTILIIFLIHFQSTIAIDDENISENQELSSSSSSQQISIECSEHFKCLSLQRNNDHLQILKMNSTLPNWYELCNCDQYCYIFGDCCSDAPEVDKINLDHWSFVRVRFSSRINFLTLMKNQCPNDYQQNEYIRLQCEHSWYDPFYNYLLPDMEQYLLFDQEEEFKNWHVTSRKSLITYRNLYCSICNNDTETDAWNQRLMCQDNNDDHRCTTIHHQMAPEILGKEKLKRTPLQNKVYSTCNLGWYKMNYMKDPKSIIETMKKCLIFYAPVAVKDLKSKKYILFKNKHCAHCNGYNSSTIECARMAVDQPTQVPPTFNSITTLDTNEIFIDNENQQCPIMSIWNPLINKCQEINVANNNNAQPIRFRHYNQALQNNCSIFQIIILLILVLFLLL</sequence>
<feature type="chain" id="PRO_5045396337" description="SMB domain-containing protein" evidence="2">
    <location>
        <begin position="24"/>
        <end position="399"/>
    </location>
</feature>
<dbReference type="InterPro" id="IPR036024">
    <property type="entry name" value="Somatomedin_B-like_dom_sf"/>
</dbReference>
<evidence type="ECO:0000313" key="3">
    <source>
        <dbReference type="EMBL" id="KAH9415702.1"/>
    </source>
</evidence>
<reference evidence="3 4" key="1">
    <citation type="journal article" date="2018" name="J. Allergy Clin. Immunol.">
        <title>High-quality assembly of Dermatophagoides pteronyssinus genome and transcriptome reveals a wide range of novel allergens.</title>
        <authorList>
            <person name="Liu X.Y."/>
            <person name="Yang K.Y."/>
            <person name="Wang M.Q."/>
            <person name="Kwok J.S."/>
            <person name="Zeng X."/>
            <person name="Yang Z."/>
            <person name="Xiao X.J."/>
            <person name="Lau C.P."/>
            <person name="Li Y."/>
            <person name="Huang Z.M."/>
            <person name="Ba J.G."/>
            <person name="Yim A.K."/>
            <person name="Ouyang C.Y."/>
            <person name="Ngai S.M."/>
            <person name="Chan T.F."/>
            <person name="Leung E.L."/>
            <person name="Liu L."/>
            <person name="Liu Z.G."/>
            <person name="Tsui S.K."/>
        </authorList>
    </citation>
    <scope>NUCLEOTIDE SEQUENCE [LARGE SCALE GENOMIC DNA]</scope>
    <source>
        <strain evidence="3">Derp</strain>
    </source>
</reference>
<organism evidence="3 4">
    <name type="scientific">Dermatophagoides pteronyssinus</name>
    <name type="common">European house dust mite</name>
    <dbReference type="NCBI Taxonomy" id="6956"/>
    <lineage>
        <taxon>Eukaryota</taxon>
        <taxon>Metazoa</taxon>
        <taxon>Ecdysozoa</taxon>
        <taxon>Arthropoda</taxon>
        <taxon>Chelicerata</taxon>
        <taxon>Arachnida</taxon>
        <taxon>Acari</taxon>
        <taxon>Acariformes</taxon>
        <taxon>Sarcoptiformes</taxon>
        <taxon>Astigmata</taxon>
        <taxon>Psoroptidia</taxon>
        <taxon>Analgoidea</taxon>
        <taxon>Pyroglyphidae</taxon>
        <taxon>Dermatophagoidinae</taxon>
        <taxon>Dermatophagoides</taxon>
    </lineage>
</organism>
<evidence type="ECO:0000256" key="2">
    <source>
        <dbReference type="SAM" id="SignalP"/>
    </source>
</evidence>
<dbReference type="Proteomes" id="UP000887458">
    <property type="component" value="Unassembled WGS sequence"/>
</dbReference>
<feature type="signal peptide" evidence="2">
    <location>
        <begin position="1"/>
        <end position="23"/>
    </location>
</feature>
<protein>
    <recommendedName>
        <fullName evidence="5">SMB domain-containing protein</fullName>
    </recommendedName>
</protein>
<dbReference type="PANTHER" id="PTHR45902">
    <property type="entry name" value="LATROPHILIN RECEPTOR-LIKE PROTEIN A"/>
    <property type="match status" value="1"/>
</dbReference>
<comment type="caution">
    <text evidence="3">The sequence shown here is derived from an EMBL/GenBank/DDBJ whole genome shotgun (WGS) entry which is preliminary data.</text>
</comment>
<dbReference type="SUPFAM" id="SSF90188">
    <property type="entry name" value="Somatomedin B domain"/>
    <property type="match status" value="1"/>
</dbReference>
<reference evidence="3 4" key="2">
    <citation type="journal article" date="2022" name="Mol. Biol. Evol.">
        <title>Comparative Genomics Reveals Insights into the Divergent Evolution of Astigmatic Mites and Household Pest Adaptations.</title>
        <authorList>
            <person name="Xiong Q."/>
            <person name="Wan A.T."/>
            <person name="Liu X."/>
            <person name="Fung C.S."/>
            <person name="Xiao X."/>
            <person name="Malainual N."/>
            <person name="Hou J."/>
            <person name="Wang L."/>
            <person name="Wang M."/>
            <person name="Yang K.Y."/>
            <person name="Cui Y."/>
            <person name="Leung E.L."/>
            <person name="Nong W."/>
            <person name="Shin S.K."/>
            <person name="Au S.W."/>
            <person name="Jeong K.Y."/>
            <person name="Chew F.T."/>
            <person name="Hui J.H."/>
            <person name="Leung T.F."/>
            <person name="Tungtrongchitr A."/>
            <person name="Zhong N."/>
            <person name="Liu Z."/>
            <person name="Tsui S.K."/>
        </authorList>
    </citation>
    <scope>NUCLEOTIDE SEQUENCE [LARGE SCALE GENOMIC DNA]</scope>
    <source>
        <strain evidence="3">Derp</strain>
    </source>
</reference>
<feature type="transmembrane region" description="Helical" evidence="1">
    <location>
        <begin position="378"/>
        <end position="398"/>
    </location>
</feature>
<accession>A0ABQ8IZF4</accession>
<dbReference type="InterPro" id="IPR053231">
    <property type="entry name" value="GPCR_LN-TM7"/>
</dbReference>
<keyword evidence="4" id="KW-1185">Reference proteome</keyword>
<keyword evidence="1" id="KW-0812">Transmembrane</keyword>
<name>A0ABQ8IZF4_DERPT</name>
<dbReference type="EMBL" id="NJHN03000095">
    <property type="protein sequence ID" value="KAH9415702.1"/>
    <property type="molecule type" value="Genomic_DNA"/>
</dbReference>
<keyword evidence="1" id="KW-1133">Transmembrane helix</keyword>
<keyword evidence="1" id="KW-0472">Membrane</keyword>
<dbReference type="PANTHER" id="PTHR45902:SF5">
    <property type="entry name" value="G-PROTEIN COUPLED RECEPTORS FAMILY 2 PROFILE 2 DOMAIN-CONTAINING PROTEIN"/>
    <property type="match status" value="1"/>
</dbReference>
<keyword evidence="2" id="KW-0732">Signal</keyword>
<evidence type="ECO:0000256" key="1">
    <source>
        <dbReference type="SAM" id="Phobius"/>
    </source>
</evidence>
<gene>
    <name evidence="3" type="ORF">DERP_000192</name>
</gene>